<dbReference type="PANTHER" id="PTHR47829">
    <property type="entry name" value="HYDROLASE, PUTATIVE (AFU_ORTHOLOGUE AFUA_1G12880)-RELATED"/>
    <property type="match status" value="1"/>
</dbReference>
<dbReference type="InterPro" id="IPR002575">
    <property type="entry name" value="Aminoglycoside_PTrfase"/>
</dbReference>
<organism evidence="2 3">
    <name type="scientific">Solirubrobacter ginsenosidimutans</name>
    <dbReference type="NCBI Taxonomy" id="490573"/>
    <lineage>
        <taxon>Bacteria</taxon>
        <taxon>Bacillati</taxon>
        <taxon>Actinomycetota</taxon>
        <taxon>Thermoleophilia</taxon>
        <taxon>Solirubrobacterales</taxon>
        <taxon>Solirubrobacteraceae</taxon>
        <taxon>Solirubrobacter</taxon>
    </lineage>
</organism>
<dbReference type="SUPFAM" id="SSF56112">
    <property type="entry name" value="Protein kinase-like (PK-like)"/>
    <property type="match status" value="1"/>
</dbReference>
<evidence type="ECO:0000259" key="1">
    <source>
        <dbReference type="Pfam" id="PF01636"/>
    </source>
</evidence>
<dbReference type="RefSeq" id="WP_270046098.1">
    <property type="nucleotide sequence ID" value="NZ_JAPDOD010000078.1"/>
</dbReference>
<comment type="caution">
    <text evidence="2">The sequence shown here is derived from an EMBL/GenBank/DDBJ whole genome shotgun (WGS) entry which is preliminary data.</text>
</comment>
<name>A0A9X3S5J3_9ACTN</name>
<dbReference type="InterPro" id="IPR052898">
    <property type="entry name" value="ACAD10-like"/>
</dbReference>
<dbReference type="Proteomes" id="UP001149140">
    <property type="component" value="Unassembled WGS sequence"/>
</dbReference>
<dbReference type="PANTHER" id="PTHR47829:SF1">
    <property type="entry name" value="HAD FAMILY PHOSPHATASE"/>
    <property type="match status" value="1"/>
</dbReference>
<reference evidence="2" key="1">
    <citation type="submission" date="2022-10" db="EMBL/GenBank/DDBJ databases">
        <title>The WGS of Solirubrobacter ginsenosidimutans DSM 21036.</title>
        <authorList>
            <person name="Jiang Z."/>
        </authorList>
    </citation>
    <scope>NUCLEOTIDE SEQUENCE</scope>
    <source>
        <strain evidence="2">DSM 21036</strain>
    </source>
</reference>
<evidence type="ECO:0000313" key="2">
    <source>
        <dbReference type="EMBL" id="MDA0166844.1"/>
    </source>
</evidence>
<dbReference type="Gene3D" id="3.90.1200.10">
    <property type="match status" value="1"/>
</dbReference>
<proteinExistence type="predicted"/>
<sequence>MSAIAVVGLESAAVSEWILGLDLDARGPLRFTRAGNGKSNLTYLVTDAAGQRWILRRAPVGPRLASAHDVARECRVLRALESTAVPAPAVLAFTNDAEVSEAPLLLLAFVDGQVPGEVGLDPAACSRLTEALIASLARVHDVDLRATGLDDLAPHTPYAARQLKRWRRQWEASRTRDLPAVERLADRLEAAVPEQRELALVHGDYHLLNVIAAPGGETIRAIVDWELCTLGDPLADLGGLLAYWPQDADARAWTVPIQRAAGFPPPAKVAELYAAATGRDLDALGFWHALGLWKVAIICEGVRRRALDDERNAARTGIPPAHAVEDLIARAEVLL</sequence>
<keyword evidence="3" id="KW-1185">Reference proteome</keyword>
<dbReference type="Pfam" id="PF01636">
    <property type="entry name" value="APH"/>
    <property type="match status" value="1"/>
</dbReference>
<protein>
    <submittedName>
        <fullName evidence="2">Phosphotransferase family protein</fullName>
    </submittedName>
</protein>
<feature type="domain" description="Aminoglycoside phosphotransferase" evidence="1">
    <location>
        <begin position="32"/>
        <end position="261"/>
    </location>
</feature>
<dbReference type="AlphaFoldDB" id="A0A9X3S5J3"/>
<dbReference type="EMBL" id="JAPDOD010000078">
    <property type="protein sequence ID" value="MDA0166844.1"/>
    <property type="molecule type" value="Genomic_DNA"/>
</dbReference>
<gene>
    <name evidence="2" type="ORF">OM076_41670</name>
</gene>
<dbReference type="CDD" id="cd05154">
    <property type="entry name" value="ACAD10_11_N-like"/>
    <property type="match status" value="1"/>
</dbReference>
<dbReference type="InterPro" id="IPR041726">
    <property type="entry name" value="ACAD10_11_N"/>
</dbReference>
<accession>A0A9X3S5J3</accession>
<dbReference type="Gene3D" id="3.30.200.20">
    <property type="entry name" value="Phosphorylase Kinase, domain 1"/>
    <property type="match status" value="1"/>
</dbReference>
<dbReference type="InterPro" id="IPR011009">
    <property type="entry name" value="Kinase-like_dom_sf"/>
</dbReference>
<evidence type="ECO:0000313" key="3">
    <source>
        <dbReference type="Proteomes" id="UP001149140"/>
    </source>
</evidence>